<dbReference type="GeneID" id="71990652"/>
<gene>
    <name evidence="2" type="ORF">CLAFUR5_10774</name>
</gene>
<name>A0A9Q8USF5_PASFU</name>
<reference evidence="2" key="1">
    <citation type="submission" date="2021-12" db="EMBL/GenBank/DDBJ databases">
        <authorList>
            <person name="Zaccaron A."/>
            <person name="Stergiopoulos I."/>
        </authorList>
    </citation>
    <scope>NUCLEOTIDE SEQUENCE</scope>
    <source>
        <strain evidence="2">Race5_Kim</strain>
    </source>
</reference>
<dbReference type="AlphaFoldDB" id="A0A9Q8USF5"/>
<dbReference type="GO" id="GO:0004312">
    <property type="term" value="F:fatty acid synthase activity"/>
    <property type="evidence" value="ECO:0007669"/>
    <property type="project" value="TreeGrafter"/>
</dbReference>
<evidence type="ECO:0000313" key="3">
    <source>
        <dbReference type="Proteomes" id="UP000756132"/>
    </source>
</evidence>
<dbReference type="GO" id="GO:0044550">
    <property type="term" value="P:secondary metabolite biosynthetic process"/>
    <property type="evidence" value="ECO:0007669"/>
    <property type="project" value="TreeGrafter"/>
</dbReference>
<sequence length="111" mass="12077">MTESSSMTGPMTLLPLLRAMELEHLDPVEAGAFAAVIGVNRSPEDPLYIGSVKSNFGHLEGASGINAMIKALLMLEHDVLLPNADFREMAANIEYYKKLFFGQGSRSDGYV</sequence>
<dbReference type="Gene3D" id="3.40.47.10">
    <property type="match status" value="1"/>
</dbReference>
<dbReference type="PANTHER" id="PTHR43775:SF29">
    <property type="entry name" value="ASPERFURANONE POLYKETIDE SYNTHASE AFOG-RELATED"/>
    <property type="match status" value="1"/>
</dbReference>
<dbReference type="PANTHER" id="PTHR43775">
    <property type="entry name" value="FATTY ACID SYNTHASE"/>
    <property type="match status" value="1"/>
</dbReference>
<dbReference type="KEGG" id="ffu:CLAFUR5_10774"/>
<dbReference type="InterPro" id="IPR050091">
    <property type="entry name" value="PKS_NRPS_Biosynth_Enz"/>
</dbReference>
<dbReference type="OrthoDB" id="4510994at2759"/>
<accession>A0A9Q8USF5</accession>
<reference evidence="2" key="2">
    <citation type="journal article" date="2022" name="Microb. Genom.">
        <title>A chromosome-scale genome assembly of the tomato pathogen Cladosporium fulvum reveals a compartmentalized genome architecture and the presence of a dispensable chromosome.</title>
        <authorList>
            <person name="Zaccaron A.Z."/>
            <person name="Chen L.H."/>
            <person name="Samaras A."/>
            <person name="Stergiopoulos I."/>
        </authorList>
    </citation>
    <scope>NUCLEOTIDE SEQUENCE</scope>
    <source>
        <strain evidence="2">Race5_Kim</strain>
    </source>
</reference>
<dbReference type="InterPro" id="IPR016039">
    <property type="entry name" value="Thiolase-like"/>
</dbReference>
<dbReference type="GO" id="GO:0006633">
    <property type="term" value="P:fatty acid biosynthetic process"/>
    <property type="evidence" value="ECO:0007669"/>
    <property type="project" value="TreeGrafter"/>
</dbReference>
<dbReference type="SUPFAM" id="SSF53901">
    <property type="entry name" value="Thiolase-like"/>
    <property type="match status" value="1"/>
</dbReference>
<protein>
    <submittedName>
        <fullName evidence="2">Highly reducing polyketide synthase</fullName>
    </submittedName>
</protein>
<dbReference type="Pfam" id="PF02801">
    <property type="entry name" value="Ketoacyl-synt_C"/>
    <property type="match status" value="1"/>
</dbReference>
<dbReference type="Proteomes" id="UP000756132">
    <property type="component" value="Chromosome 8"/>
</dbReference>
<dbReference type="InterPro" id="IPR014031">
    <property type="entry name" value="Ketoacyl_synth_C"/>
</dbReference>
<feature type="domain" description="Beta-ketoacyl synthase C-terminal" evidence="1">
    <location>
        <begin position="25"/>
        <end position="86"/>
    </location>
</feature>
<dbReference type="RefSeq" id="XP_047765092.1">
    <property type="nucleotide sequence ID" value="XM_047909922.1"/>
</dbReference>
<evidence type="ECO:0000259" key="1">
    <source>
        <dbReference type="Pfam" id="PF02801"/>
    </source>
</evidence>
<evidence type="ECO:0000313" key="2">
    <source>
        <dbReference type="EMBL" id="UJO20726.1"/>
    </source>
</evidence>
<organism evidence="2 3">
    <name type="scientific">Passalora fulva</name>
    <name type="common">Tomato leaf mold</name>
    <name type="synonym">Cladosporium fulvum</name>
    <dbReference type="NCBI Taxonomy" id="5499"/>
    <lineage>
        <taxon>Eukaryota</taxon>
        <taxon>Fungi</taxon>
        <taxon>Dikarya</taxon>
        <taxon>Ascomycota</taxon>
        <taxon>Pezizomycotina</taxon>
        <taxon>Dothideomycetes</taxon>
        <taxon>Dothideomycetidae</taxon>
        <taxon>Mycosphaerellales</taxon>
        <taxon>Mycosphaerellaceae</taxon>
        <taxon>Fulvia</taxon>
    </lineage>
</organism>
<dbReference type="EMBL" id="CP090170">
    <property type="protein sequence ID" value="UJO20726.1"/>
    <property type="molecule type" value="Genomic_DNA"/>
</dbReference>
<keyword evidence="3" id="KW-1185">Reference proteome</keyword>
<proteinExistence type="predicted"/>